<organism evidence="2">
    <name type="scientific">bioreactor metagenome</name>
    <dbReference type="NCBI Taxonomy" id="1076179"/>
    <lineage>
        <taxon>unclassified sequences</taxon>
        <taxon>metagenomes</taxon>
        <taxon>ecological metagenomes</taxon>
    </lineage>
</organism>
<proteinExistence type="predicted"/>
<evidence type="ECO:0000313" key="2">
    <source>
        <dbReference type="EMBL" id="MPN55905.1"/>
    </source>
</evidence>
<protein>
    <submittedName>
        <fullName evidence="2">Uncharacterized protein</fullName>
    </submittedName>
</protein>
<sequence>MTCVPVIPERIPTLADIRGAIRRRRLMARVAWPLSLAAAAALMISAVLAWPGRPLPVDERAYIGGLVESVQLENSDYQLSMTWDSVSDGETALKNSLAAARGAGDWNIEAFNPVAEEL</sequence>
<name>A0A645IWV8_9ZZZZ</name>
<dbReference type="EMBL" id="VSSQ01125652">
    <property type="protein sequence ID" value="MPN55905.1"/>
    <property type="molecule type" value="Genomic_DNA"/>
</dbReference>
<evidence type="ECO:0000256" key="1">
    <source>
        <dbReference type="SAM" id="Phobius"/>
    </source>
</evidence>
<reference evidence="2" key="1">
    <citation type="submission" date="2019-08" db="EMBL/GenBank/DDBJ databases">
        <authorList>
            <person name="Kucharzyk K."/>
            <person name="Murdoch R.W."/>
            <person name="Higgins S."/>
            <person name="Loffler F."/>
        </authorList>
    </citation>
    <scope>NUCLEOTIDE SEQUENCE</scope>
</reference>
<keyword evidence="1" id="KW-0472">Membrane</keyword>
<keyword evidence="1" id="KW-1133">Transmembrane helix</keyword>
<accession>A0A645IWV8</accession>
<keyword evidence="1" id="KW-0812">Transmembrane</keyword>
<comment type="caution">
    <text evidence="2">The sequence shown here is derived from an EMBL/GenBank/DDBJ whole genome shotgun (WGS) entry which is preliminary data.</text>
</comment>
<gene>
    <name evidence="2" type="ORF">SDC9_203589</name>
</gene>
<feature type="transmembrane region" description="Helical" evidence="1">
    <location>
        <begin position="30"/>
        <end position="50"/>
    </location>
</feature>
<dbReference type="AlphaFoldDB" id="A0A645IWV8"/>